<dbReference type="OrthoDB" id="993660at2759"/>
<accession>A0A5B6VY72</accession>
<evidence type="ECO:0000313" key="2">
    <source>
        <dbReference type="EMBL" id="KAA3474260.1"/>
    </source>
</evidence>
<dbReference type="EMBL" id="SMMG02000005">
    <property type="protein sequence ID" value="KAA3474260.1"/>
    <property type="molecule type" value="Genomic_DNA"/>
</dbReference>
<sequence>MATLKYDISLLDRNIRFTLWQVKMKTILVEMDLDDALLGDGELLVASVGNSKVSEEWILYSELKRNLISLSALDSKGYKYIIESGVLKINNGSLVMMKGLRKIAKLYVLQGSTVTGDTTVTSSSLSDDDVTRLWHMHIGHISENDMVELSKRRFLDGQGISKLKFCEHCILRSKIDFNSPKESITRKEC</sequence>
<protein>
    <submittedName>
        <fullName evidence="2">Retrovirus-related Pol polyprotein from transposon TNT 1-94</fullName>
    </submittedName>
</protein>
<dbReference type="Pfam" id="PF13976">
    <property type="entry name" value="gag_pre-integrs"/>
    <property type="match status" value="1"/>
</dbReference>
<dbReference type="InterPro" id="IPR025724">
    <property type="entry name" value="GAG-pre-integrase_dom"/>
</dbReference>
<proteinExistence type="predicted"/>
<reference evidence="3" key="1">
    <citation type="journal article" date="2019" name="Plant Biotechnol. J.">
        <title>Genome sequencing of the Australian wild diploid species Gossypium australe highlights disease resistance and delayed gland morphogenesis.</title>
        <authorList>
            <person name="Cai Y."/>
            <person name="Cai X."/>
            <person name="Wang Q."/>
            <person name="Wang P."/>
            <person name="Zhang Y."/>
            <person name="Cai C."/>
            <person name="Xu Y."/>
            <person name="Wang K."/>
            <person name="Zhou Z."/>
            <person name="Wang C."/>
            <person name="Geng S."/>
            <person name="Li B."/>
            <person name="Dong Q."/>
            <person name="Hou Y."/>
            <person name="Wang H."/>
            <person name="Ai P."/>
            <person name="Liu Z."/>
            <person name="Yi F."/>
            <person name="Sun M."/>
            <person name="An G."/>
            <person name="Cheng J."/>
            <person name="Zhang Y."/>
            <person name="Shi Q."/>
            <person name="Xie Y."/>
            <person name="Shi X."/>
            <person name="Chang Y."/>
            <person name="Huang F."/>
            <person name="Chen Y."/>
            <person name="Hong S."/>
            <person name="Mi L."/>
            <person name="Sun Q."/>
            <person name="Zhang L."/>
            <person name="Zhou B."/>
            <person name="Peng R."/>
            <person name="Zhang X."/>
            <person name="Liu F."/>
        </authorList>
    </citation>
    <scope>NUCLEOTIDE SEQUENCE [LARGE SCALE GENOMIC DNA]</scope>
    <source>
        <strain evidence="3">cv. PA1801</strain>
    </source>
</reference>
<evidence type="ECO:0000259" key="1">
    <source>
        <dbReference type="Pfam" id="PF13976"/>
    </source>
</evidence>
<dbReference type="Proteomes" id="UP000325315">
    <property type="component" value="Unassembled WGS sequence"/>
</dbReference>
<keyword evidence="3" id="KW-1185">Reference proteome</keyword>
<evidence type="ECO:0000313" key="3">
    <source>
        <dbReference type="Proteomes" id="UP000325315"/>
    </source>
</evidence>
<gene>
    <name evidence="2" type="ORF">EPI10_024564</name>
</gene>
<feature type="domain" description="GAG-pre-integrase" evidence="1">
    <location>
        <begin position="105"/>
        <end position="171"/>
    </location>
</feature>
<organism evidence="2 3">
    <name type="scientific">Gossypium australe</name>
    <dbReference type="NCBI Taxonomy" id="47621"/>
    <lineage>
        <taxon>Eukaryota</taxon>
        <taxon>Viridiplantae</taxon>
        <taxon>Streptophyta</taxon>
        <taxon>Embryophyta</taxon>
        <taxon>Tracheophyta</taxon>
        <taxon>Spermatophyta</taxon>
        <taxon>Magnoliopsida</taxon>
        <taxon>eudicotyledons</taxon>
        <taxon>Gunneridae</taxon>
        <taxon>Pentapetalae</taxon>
        <taxon>rosids</taxon>
        <taxon>malvids</taxon>
        <taxon>Malvales</taxon>
        <taxon>Malvaceae</taxon>
        <taxon>Malvoideae</taxon>
        <taxon>Gossypium</taxon>
    </lineage>
</organism>
<dbReference type="AlphaFoldDB" id="A0A5B6VY72"/>
<comment type="caution">
    <text evidence="2">The sequence shown here is derived from an EMBL/GenBank/DDBJ whole genome shotgun (WGS) entry which is preliminary data.</text>
</comment>
<name>A0A5B6VY72_9ROSI</name>